<evidence type="ECO:0000313" key="6">
    <source>
        <dbReference type="Proteomes" id="UP001499852"/>
    </source>
</evidence>
<dbReference type="SUPFAM" id="SSF48600">
    <property type="entry name" value="Chorismate mutase II"/>
    <property type="match status" value="1"/>
</dbReference>
<accession>A0ABP9PIN1</accession>
<evidence type="ECO:0000256" key="2">
    <source>
        <dbReference type="ARBA" id="ARBA00022729"/>
    </source>
</evidence>
<dbReference type="InterPro" id="IPR051331">
    <property type="entry name" value="Chorismate_mutase-related"/>
</dbReference>
<sequence length="187" mass="20772">MWKSFAPMTWLAPLVACLFFTLISSGWAEEKAASPLVMLVVERLSWMDEVAEVKRAKAAPVVDPVREEALLQAMEKQGKEAGLPPERVRQFFAGQILAAKAFQEDWLSRPKPAAWQGRPLPDLTTEVRPRLDDIGRRMISALTQGRQSGDAEVIVRQARETLQKQGYAEAVINPAIKGLKAGLGRRP</sequence>
<dbReference type="InterPro" id="IPR002701">
    <property type="entry name" value="CM_II_prokaryot"/>
</dbReference>
<dbReference type="PANTHER" id="PTHR38041:SF1">
    <property type="entry name" value="CHORISMATE MUTASE"/>
    <property type="match status" value="1"/>
</dbReference>
<dbReference type="Proteomes" id="UP001499852">
    <property type="component" value="Unassembled WGS sequence"/>
</dbReference>
<dbReference type="SMART" id="SM00830">
    <property type="entry name" value="CM_2"/>
    <property type="match status" value="1"/>
</dbReference>
<evidence type="ECO:0000256" key="3">
    <source>
        <dbReference type="ARBA" id="ARBA00023235"/>
    </source>
</evidence>
<dbReference type="PANTHER" id="PTHR38041">
    <property type="entry name" value="CHORISMATE MUTASE"/>
    <property type="match status" value="1"/>
</dbReference>
<comment type="caution">
    <text evidence="5">The sequence shown here is derived from an EMBL/GenBank/DDBJ whole genome shotgun (WGS) entry which is preliminary data.</text>
</comment>
<dbReference type="InterPro" id="IPR036263">
    <property type="entry name" value="Chorismate_II_sf"/>
</dbReference>
<dbReference type="EMBL" id="BAABIA010000009">
    <property type="protein sequence ID" value="GAA5147149.1"/>
    <property type="molecule type" value="Genomic_DNA"/>
</dbReference>
<keyword evidence="3" id="KW-0413">Isomerase</keyword>
<name>A0ABP9PIN1_9BACT</name>
<dbReference type="EC" id="5.4.99.5" evidence="1"/>
<keyword evidence="2" id="KW-0732">Signal</keyword>
<dbReference type="Gene3D" id="1.20.59.10">
    <property type="entry name" value="Chorismate mutase"/>
    <property type="match status" value="1"/>
</dbReference>
<protein>
    <recommendedName>
        <fullName evidence="1">chorismate mutase</fullName>
        <ecNumber evidence="1">5.4.99.5</ecNumber>
    </recommendedName>
</protein>
<proteinExistence type="predicted"/>
<evidence type="ECO:0000256" key="1">
    <source>
        <dbReference type="ARBA" id="ARBA00012404"/>
    </source>
</evidence>
<dbReference type="NCBIfam" id="TIGR01806">
    <property type="entry name" value="CM_mono2"/>
    <property type="match status" value="1"/>
</dbReference>
<reference evidence="6" key="1">
    <citation type="journal article" date="2019" name="Int. J. Syst. Evol. Microbiol.">
        <title>The Global Catalogue of Microorganisms (GCM) 10K type strain sequencing project: providing services to taxonomists for standard genome sequencing and annotation.</title>
        <authorList>
            <consortium name="The Broad Institute Genomics Platform"/>
            <consortium name="The Broad Institute Genome Sequencing Center for Infectious Disease"/>
            <person name="Wu L."/>
            <person name="Ma J."/>
        </authorList>
    </citation>
    <scope>NUCLEOTIDE SEQUENCE [LARGE SCALE GENOMIC DNA]</scope>
    <source>
        <strain evidence="6">JCM 18053</strain>
    </source>
</reference>
<dbReference type="Pfam" id="PF01817">
    <property type="entry name" value="CM_2"/>
    <property type="match status" value="1"/>
</dbReference>
<evidence type="ECO:0000259" key="4">
    <source>
        <dbReference type="PROSITE" id="PS51168"/>
    </source>
</evidence>
<dbReference type="InterPro" id="IPR036979">
    <property type="entry name" value="CM_dom_sf"/>
</dbReference>
<evidence type="ECO:0000313" key="5">
    <source>
        <dbReference type="EMBL" id="GAA5147149.1"/>
    </source>
</evidence>
<feature type="domain" description="Chorismate mutase" evidence="4">
    <location>
        <begin position="14"/>
        <end position="107"/>
    </location>
</feature>
<dbReference type="PROSITE" id="PS51168">
    <property type="entry name" value="CHORISMATE_MUT_2"/>
    <property type="match status" value="1"/>
</dbReference>
<organism evidence="5 6">
    <name type="scientific">Prosthecobacter algae</name>
    <dbReference type="NCBI Taxonomy" id="1144682"/>
    <lineage>
        <taxon>Bacteria</taxon>
        <taxon>Pseudomonadati</taxon>
        <taxon>Verrucomicrobiota</taxon>
        <taxon>Verrucomicrobiia</taxon>
        <taxon>Verrucomicrobiales</taxon>
        <taxon>Verrucomicrobiaceae</taxon>
        <taxon>Prosthecobacter</taxon>
    </lineage>
</organism>
<dbReference type="InterPro" id="IPR008240">
    <property type="entry name" value="Chorismate_mutase_periplasmic"/>
</dbReference>
<gene>
    <name evidence="5" type="ORF">GCM10023213_41360</name>
</gene>
<keyword evidence="6" id="KW-1185">Reference proteome</keyword>